<keyword evidence="1 3" id="KW-0378">Hydrolase</keyword>
<name>A0A918APF1_9PSEU</name>
<dbReference type="Gene3D" id="3.40.50.1820">
    <property type="entry name" value="alpha/beta hydrolase"/>
    <property type="match status" value="1"/>
</dbReference>
<dbReference type="EMBL" id="BMRG01000009">
    <property type="protein sequence ID" value="GGP66531.1"/>
    <property type="molecule type" value="Genomic_DNA"/>
</dbReference>
<dbReference type="AlphaFoldDB" id="A0A918APF1"/>
<gene>
    <name evidence="3" type="primary">ephA</name>
    <name evidence="3" type="ORF">GCM10010185_44080</name>
</gene>
<dbReference type="PANTHER" id="PTHR43329">
    <property type="entry name" value="EPOXIDE HYDROLASE"/>
    <property type="match status" value="1"/>
</dbReference>
<sequence length="319" mass="35175">MRYINANGVNLAFTQSGTGPLVVLLHGFPENHHSWRHQVEAISAAGFQVIAPDLRGFGESGRPERVEDYSVVHYVGDVVALIAAAGADRAVVVGHDWGSVPAWGLAMMRPDLVRGVIGISGPPIPRGPVGMATGSKGVFPDGRRFYLDYFQDQGVADAEFDSDPRATLRGMLHTLSYENPADDVDQRMVVRPGAGMLGTWRDPGRLPGWLSERDFDAFARPYEVHGFTPSLAFYRNLDRNWELTAPFEGVRLTAPAMLVLGERDVVRFMPGVPELVERLPDEHPGFRRTLVVPGAGHWVQQEQPEIVSKTIIEFLEELS</sequence>
<organism evidence="3 4">
    <name type="scientific">Saccharothrix coeruleofusca</name>
    <dbReference type="NCBI Taxonomy" id="33919"/>
    <lineage>
        <taxon>Bacteria</taxon>
        <taxon>Bacillati</taxon>
        <taxon>Actinomycetota</taxon>
        <taxon>Actinomycetes</taxon>
        <taxon>Pseudonocardiales</taxon>
        <taxon>Pseudonocardiaceae</taxon>
        <taxon>Saccharothrix</taxon>
    </lineage>
</organism>
<evidence type="ECO:0000313" key="4">
    <source>
        <dbReference type="Proteomes" id="UP000639606"/>
    </source>
</evidence>
<dbReference type="Pfam" id="PF00561">
    <property type="entry name" value="Abhydrolase_1"/>
    <property type="match status" value="1"/>
</dbReference>
<comment type="caution">
    <text evidence="3">The sequence shown here is derived from an EMBL/GenBank/DDBJ whole genome shotgun (WGS) entry which is preliminary data.</text>
</comment>
<evidence type="ECO:0000259" key="2">
    <source>
        <dbReference type="Pfam" id="PF00561"/>
    </source>
</evidence>
<dbReference type="RefSeq" id="WP_189225317.1">
    <property type="nucleotide sequence ID" value="NZ_BMRG01000009.1"/>
</dbReference>
<dbReference type="PRINTS" id="PR00412">
    <property type="entry name" value="EPOXHYDRLASE"/>
</dbReference>
<proteinExistence type="predicted"/>
<dbReference type="InterPro" id="IPR000639">
    <property type="entry name" value="Epox_hydrolase-like"/>
</dbReference>
<dbReference type="Proteomes" id="UP000639606">
    <property type="component" value="Unassembled WGS sequence"/>
</dbReference>
<feature type="domain" description="AB hydrolase-1" evidence="2">
    <location>
        <begin position="20"/>
        <end position="302"/>
    </location>
</feature>
<evidence type="ECO:0000256" key="1">
    <source>
        <dbReference type="ARBA" id="ARBA00022801"/>
    </source>
</evidence>
<dbReference type="InterPro" id="IPR000073">
    <property type="entry name" value="AB_hydrolase_1"/>
</dbReference>
<dbReference type="InterPro" id="IPR029058">
    <property type="entry name" value="AB_hydrolase_fold"/>
</dbReference>
<dbReference type="GO" id="GO:0016787">
    <property type="term" value="F:hydrolase activity"/>
    <property type="evidence" value="ECO:0007669"/>
    <property type="project" value="UniProtKB-KW"/>
</dbReference>
<reference evidence="3" key="2">
    <citation type="submission" date="2020-09" db="EMBL/GenBank/DDBJ databases">
        <authorList>
            <person name="Sun Q."/>
            <person name="Ohkuma M."/>
        </authorList>
    </citation>
    <scope>NUCLEOTIDE SEQUENCE</scope>
    <source>
        <strain evidence="3">JCM 3313</strain>
    </source>
</reference>
<dbReference type="SUPFAM" id="SSF53474">
    <property type="entry name" value="alpha/beta-Hydrolases"/>
    <property type="match status" value="1"/>
</dbReference>
<accession>A0A918APF1</accession>
<reference evidence="3" key="1">
    <citation type="journal article" date="2014" name="Int. J. Syst. Evol. Microbiol.">
        <title>Complete genome sequence of Corynebacterium casei LMG S-19264T (=DSM 44701T), isolated from a smear-ripened cheese.</title>
        <authorList>
            <consortium name="US DOE Joint Genome Institute (JGI-PGF)"/>
            <person name="Walter F."/>
            <person name="Albersmeier A."/>
            <person name="Kalinowski J."/>
            <person name="Ruckert C."/>
        </authorList>
    </citation>
    <scope>NUCLEOTIDE SEQUENCE</scope>
    <source>
        <strain evidence="3">JCM 3313</strain>
    </source>
</reference>
<evidence type="ECO:0000313" key="3">
    <source>
        <dbReference type="EMBL" id="GGP66531.1"/>
    </source>
</evidence>
<keyword evidence="4" id="KW-1185">Reference proteome</keyword>
<protein>
    <submittedName>
        <fullName evidence="3">Epoxide hydrolase</fullName>
    </submittedName>
</protein>